<dbReference type="RefSeq" id="WP_149486352.1">
    <property type="nucleotide sequence ID" value="NZ_CP036150.1"/>
</dbReference>
<keyword evidence="1" id="KW-1133">Transmembrane helix</keyword>
<feature type="transmembrane region" description="Helical" evidence="1">
    <location>
        <begin position="37"/>
        <end position="59"/>
    </location>
</feature>
<dbReference type="Pfam" id="PF07331">
    <property type="entry name" value="TctB"/>
    <property type="match status" value="1"/>
</dbReference>
<dbReference type="InterPro" id="IPR009936">
    <property type="entry name" value="DUF1468"/>
</dbReference>
<evidence type="ECO:0000313" key="4">
    <source>
        <dbReference type="Proteomes" id="UP000324209"/>
    </source>
</evidence>
<dbReference type="Proteomes" id="UP000324209">
    <property type="component" value="Chromosome"/>
</dbReference>
<protein>
    <submittedName>
        <fullName evidence="3">Tripartite tricarboxylate transporter TctB family protein</fullName>
    </submittedName>
</protein>
<name>A0A5C1QQ61_9SPIO</name>
<keyword evidence="1" id="KW-0812">Transmembrane</keyword>
<organism evidence="3 4">
    <name type="scientific">Oceanispirochaeta crateris</name>
    <dbReference type="NCBI Taxonomy" id="2518645"/>
    <lineage>
        <taxon>Bacteria</taxon>
        <taxon>Pseudomonadati</taxon>
        <taxon>Spirochaetota</taxon>
        <taxon>Spirochaetia</taxon>
        <taxon>Spirochaetales</taxon>
        <taxon>Spirochaetaceae</taxon>
        <taxon>Oceanispirochaeta</taxon>
    </lineage>
</organism>
<feature type="transmembrane region" description="Helical" evidence="1">
    <location>
        <begin position="80"/>
        <end position="108"/>
    </location>
</feature>
<keyword evidence="1" id="KW-0472">Membrane</keyword>
<gene>
    <name evidence="3" type="ORF">EXM22_09835</name>
</gene>
<feature type="transmembrane region" description="Helical" evidence="1">
    <location>
        <begin position="120"/>
        <end position="142"/>
    </location>
</feature>
<proteinExistence type="predicted"/>
<evidence type="ECO:0000313" key="3">
    <source>
        <dbReference type="EMBL" id="QEN08272.1"/>
    </source>
</evidence>
<sequence>MIKVANVISLFFALLCLFVFFVSRSFPSGFNGNLGPGFFPLVLSIIGFFLSILQIVVSFKSEETSVDEVKLISRENSRVWFSLLFTALYFGFLHVVGFLIASVFYLLAMLFFLGNRNKKVLILVPILVPIFLYFVFTTLLLVQLPSGLIF</sequence>
<accession>A0A5C1QQ61</accession>
<keyword evidence="4" id="KW-1185">Reference proteome</keyword>
<feature type="domain" description="DUF1468" evidence="2">
    <location>
        <begin position="7"/>
        <end position="145"/>
    </location>
</feature>
<evidence type="ECO:0000259" key="2">
    <source>
        <dbReference type="Pfam" id="PF07331"/>
    </source>
</evidence>
<dbReference type="KEGG" id="ock:EXM22_09835"/>
<reference evidence="3 4" key="1">
    <citation type="submission" date="2019-02" db="EMBL/GenBank/DDBJ databases">
        <title>Complete Genome Sequence and Methylome Analysis of free living Spirochaetas.</title>
        <authorList>
            <person name="Fomenkov A."/>
            <person name="Dubinina G."/>
            <person name="Leshcheva N."/>
            <person name="Mikheeva N."/>
            <person name="Grabovich M."/>
            <person name="Vincze T."/>
            <person name="Roberts R.J."/>
        </authorList>
    </citation>
    <scope>NUCLEOTIDE SEQUENCE [LARGE SCALE GENOMIC DNA]</scope>
    <source>
        <strain evidence="3 4">K2</strain>
    </source>
</reference>
<dbReference type="EMBL" id="CP036150">
    <property type="protein sequence ID" value="QEN08272.1"/>
    <property type="molecule type" value="Genomic_DNA"/>
</dbReference>
<evidence type="ECO:0000256" key="1">
    <source>
        <dbReference type="SAM" id="Phobius"/>
    </source>
</evidence>
<dbReference type="AlphaFoldDB" id="A0A5C1QQ61"/>